<comment type="caution">
    <text evidence="3">The sequence shown here is derived from an EMBL/GenBank/DDBJ whole genome shotgun (WGS) entry which is preliminary data.</text>
</comment>
<dbReference type="GO" id="GO:0003676">
    <property type="term" value="F:nucleic acid binding"/>
    <property type="evidence" value="ECO:0007669"/>
    <property type="project" value="InterPro"/>
</dbReference>
<dbReference type="Gene3D" id="3.30.420.10">
    <property type="entry name" value="Ribonuclease H-like superfamily/Ribonuclease H"/>
    <property type="match status" value="1"/>
</dbReference>
<dbReference type="Proteomes" id="UP000215914">
    <property type="component" value="Unassembled WGS sequence"/>
</dbReference>
<dbReference type="SUPFAM" id="SSF53098">
    <property type="entry name" value="Ribonuclease H-like"/>
    <property type="match status" value="1"/>
</dbReference>
<dbReference type="InterPro" id="IPR050951">
    <property type="entry name" value="Retrovirus_Pol_polyprotein"/>
</dbReference>
<keyword evidence="3" id="KW-0378">Hydrolase</keyword>
<dbReference type="Pfam" id="PF17921">
    <property type="entry name" value="Integrase_H2C2"/>
    <property type="match status" value="1"/>
</dbReference>
<dbReference type="InterPro" id="IPR012337">
    <property type="entry name" value="RNaseH-like_sf"/>
</dbReference>
<dbReference type="EMBL" id="MNCJ02000322">
    <property type="protein sequence ID" value="KAF5799614.1"/>
    <property type="molecule type" value="Genomic_DNA"/>
</dbReference>
<dbReference type="InterPro" id="IPR001584">
    <property type="entry name" value="Integrase_cat-core"/>
</dbReference>
<keyword evidence="1" id="KW-0472">Membrane</keyword>
<keyword evidence="3" id="KW-0548">Nucleotidyltransferase</keyword>
<keyword evidence="3" id="KW-0808">Transferase</keyword>
<keyword evidence="1" id="KW-0812">Transmembrane</keyword>
<dbReference type="GO" id="GO:0004523">
    <property type="term" value="F:RNA-DNA hybrid ribonuclease activity"/>
    <property type="evidence" value="ECO:0007669"/>
    <property type="project" value="UniProtKB-EC"/>
</dbReference>
<accession>A0A9K3IMF8</accession>
<dbReference type="AlphaFoldDB" id="A0A9K3IMF8"/>
<evidence type="ECO:0000313" key="4">
    <source>
        <dbReference type="Proteomes" id="UP000215914"/>
    </source>
</evidence>
<dbReference type="InterPro" id="IPR036397">
    <property type="entry name" value="RNaseH_sf"/>
</dbReference>
<dbReference type="PANTHER" id="PTHR37984">
    <property type="entry name" value="PROTEIN CBG26694"/>
    <property type="match status" value="1"/>
</dbReference>
<reference evidence="3" key="2">
    <citation type="submission" date="2020-06" db="EMBL/GenBank/DDBJ databases">
        <title>Helianthus annuus Genome sequencing and assembly Release 2.</title>
        <authorList>
            <person name="Gouzy J."/>
            <person name="Langlade N."/>
            <person name="Munos S."/>
        </authorList>
    </citation>
    <scope>NUCLEOTIDE SEQUENCE</scope>
    <source>
        <tissue evidence="3">Leaves</tissue>
    </source>
</reference>
<keyword evidence="1" id="KW-1133">Transmembrane helix</keyword>
<dbReference type="GO" id="GO:0015074">
    <property type="term" value="P:DNA integration"/>
    <property type="evidence" value="ECO:0007669"/>
    <property type="project" value="InterPro"/>
</dbReference>
<name>A0A9K3IMF8_HELAN</name>
<feature type="transmembrane region" description="Helical" evidence="1">
    <location>
        <begin position="12"/>
        <end position="35"/>
    </location>
</feature>
<dbReference type="GO" id="GO:0016779">
    <property type="term" value="F:nucleotidyltransferase activity"/>
    <property type="evidence" value="ECO:0007669"/>
    <property type="project" value="UniProtKB-KW"/>
</dbReference>
<dbReference type="Gene3D" id="1.10.340.70">
    <property type="match status" value="1"/>
</dbReference>
<organism evidence="3 4">
    <name type="scientific">Helianthus annuus</name>
    <name type="common">Common sunflower</name>
    <dbReference type="NCBI Taxonomy" id="4232"/>
    <lineage>
        <taxon>Eukaryota</taxon>
        <taxon>Viridiplantae</taxon>
        <taxon>Streptophyta</taxon>
        <taxon>Embryophyta</taxon>
        <taxon>Tracheophyta</taxon>
        <taxon>Spermatophyta</taxon>
        <taxon>Magnoliopsida</taxon>
        <taxon>eudicotyledons</taxon>
        <taxon>Gunneridae</taxon>
        <taxon>Pentapetalae</taxon>
        <taxon>asterids</taxon>
        <taxon>campanulids</taxon>
        <taxon>Asterales</taxon>
        <taxon>Asteraceae</taxon>
        <taxon>Asteroideae</taxon>
        <taxon>Heliantheae alliance</taxon>
        <taxon>Heliantheae</taxon>
        <taxon>Helianthus</taxon>
    </lineage>
</organism>
<dbReference type="PROSITE" id="PS50994">
    <property type="entry name" value="INTEGRASE"/>
    <property type="match status" value="1"/>
</dbReference>
<protein>
    <submittedName>
        <fullName evidence="3">Nucleotidyltransferase, Ribonuclease H</fullName>
        <ecNumber evidence="3">2.7.7.-</ecNumber>
        <ecNumber evidence="3">3.1.26.4</ecNumber>
    </submittedName>
</protein>
<proteinExistence type="predicted"/>
<evidence type="ECO:0000259" key="2">
    <source>
        <dbReference type="PROSITE" id="PS50994"/>
    </source>
</evidence>
<dbReference type="EC" id="2.7.7.-" evidence="3"/>
<evidence type="ECO:0000313" key="3">
    <source>
        <dbReference type="EMBL" id="KAF5799614.1"/>
    </source>
</evidence>
<dbReference type="PANTHER" id="PTHR37984:SF5">
    <property type="entry name" value="PROTEIN NYNRIN-LIKE"/>
    <property type="match status" value="1"/>
</dbReference>
<feature type="domain" description="Integrase catalytic" evidence="2">
    <location>
        <begin position="111"/>
        <end position="266"/>
    </location>
</feature>
<reference evidence="3" key="1">
    <citation type="journal article" date="2017" name="Nature">
        <title>The sunflower genome provides insights into oil metabolism, flowering and Asterid evolution.</title>
        <authorList>
            <person name="Badouin H."/>
            <person name="Gouzy J."/>
            <person name="Grassa C.J."/>
            <person name="Murat F."/>
            <person name="Staton S.E."/>
            <person name="Cottret L."/>
            <person name="Lelandais-Briere C."/>
            <person name="Owens G.L."/>
            <person name="Carrere S."/>
            <person name="Mayjonade B."/>
            <person name="Legrand L."/>
            <person name="Gill N."/>
            <person name="Kane N.C."/>
            <person name="Bowers J.E."/>
            <person name="Hubner S."/>
            <person name="Bellec A."/>
            <person name="Berard A."/>
            <person name="Berges H."/>
            <person name="Blanchet N."/>
            <person name="Boniface M.C."/>
            <person name="Brunel D."/>
            <person name="Catrice O."/>
            <person name="Chaidir N."/>
            <person name="Claudel C."/>
            <person name="Donnadieu C."/>
            <person name="Faraut T."/>
            <person name="Fievet G."/>
            <person name="Helmstetter N."/>
            <person name="King M."/>
            <person name="Knapp S.J."/>
            <person name="Lai Z."/>
            <person name="Le Paslier M.C."/>
            <person name="Lippi Y."/>
            <person name="Lorenzon L."/>
            <person name="Mandel J.R."/>
            <person name="Marage G."/>
            <person name="Marchand G."/>
            <person name="Marquand E."/>
            <person name="Bret-Mestries E."/>
            <person name="Morien E."/>
            <person name="Nambeesan S."/>
            <person name="Nguyen T."/>
            <person name="Pegot-Espagnet P."/>
            <person name="Pouilly N."/>
            <person name="Raftis F."/>
            <person name="Sallet E."/>
            <person name="Schiex T."/>
            <person name="Thomas J."/>
            <person name="Vandecasteele C."/>
            <person name="Vares D."/>
            <person name="Vear F."/>
            <person name="Vautrin S."/>
            <person name="Crespi M."/>
            <person name="Mangin B."/>
            <person name="Burke J.M."/>
            <person name="Salse J."/>
            <person name="Munos S."/>
            <person name="Vincourt P."/>
            <person name="Rieseberg L.H."/>
            <person name="Langlade N.B."/>
        </authorList>
    </citation>
    <scope>NUCLEOTIDE SEQUENCE</scope>
    <source>
        <tissue evidence="3">Leaves</tissue>
    </source>
</reference>
<dbReference type="InterPro" id="IPR041588">
    <property type="entry name" value="Integrase_H2C2"/>
</dbReference>
<sequence length="266" mass="30982">MQFPPLDNNWGHILLVINLVVTRLTSRWLVLVVVVKMRFGRIWIPRFCEVKTVLLEEAHKSRYSVHPGATKMYRDLKANYWWPGMKRDIVKYVAKCLTCSQVKAEHQKPYGESQPLRIPVWKWEELTMDLVTKLPRTKKGHDTIWVIVDRLKKSAHFLPIKEAYSSGKMAETYMNEIISRHGVPVSIVSDRDTRLTSRYWQKFHESVGTKLHISTAYHPQTDGQSERTIQTLVDMLRACALDFGGSWDDHLPLVEFSYNNSYHSGI</sequence>
<gene>
    <name evidence="3" type="ORF">HanXRQr2_Chr07g0306481</name>
</gene>
<dbReference type="Gramene" id="mRNA:HanXRQr2_Chr07g0306481">
    <property type="protein sequence ID" value="mRNA:HanXRQr2_Chr07g0306481"/>
    <property type="gene ID" value="HanXRQr2_Chr07g0306481"/>
</dbReference>
<dbReference type="EC" id="3.1.26.4" evidence="3"/>
<evidence type="ECO:0000256" key="1">
    <source>
        <dbReference type="SAM" id="Phobius"/>
    </source>
</evidence>
<keyword evidence="4" id="KW-1185">Reference proteome</keyword>